<proteinExistence type="predicted"/>
<dbReference type="KEGG" id="nai:NECAME_10192"/>
<gene>
    <name evidence="2" type="ORF">NECAME_10192</name>
</gene>
<organism evidence="2 3">
    <name type="scientific">Necator americanus</name>
    <name type="common">Human hookworm</name>
    <dbReference type="NCBI Taxonomy" id="51031"/>
    <lineage>
        <taxon>Eukaryota</taxon>
        <taxon>Metazoa</taxon>
        <taxon>Ecdysozoa</taxon>
        <taxon>Nematoda</taxon>
        <taxon>Chromadorea</taxon>
        <taxon>Rhabditida</taxon>
        <taxon>Rhabditina</taxon>
        <taxon>Rhabditomorpha</taxon>
        <taxon>Strongyloidea</taxon>
        <taxon>Ancylostomatidae</taxon>
        <taxon>Bunostominae</taxon>
        <taxon>Necator</taxon>
    </lineage>
</organism>
<feature type="region of interest" description="Disordered" evidence="1">
    <location>
        <begin position="60"/>
        <end position="151"/>
    </location>
</feature>
<dbReference type="Proteomes" id="UP000053676">
    <property type="component" value="Unassembled WGS sequence"/>
</dbReference>
<sequence>MFAAGVSDVLFCDFSASTSATPSQMHASPERLTYHQLVQGSKNDWRSEGIGEATTARALTGAIRPLHRAGDPPSSDGGQRLARTPGRRTQRPPRDSSPHSTHTNLLPRSGLPPRRPLAAEAKRGQAKVENTSPDEKAYDESEGNLDKELTS</sequence>
<dbReference type="OrthoDB" id="5867694at2759"/>
<dbReference type="EMBL" id="KI659782">
    <property type="protein sequence ID" value="ETN78726.1"/>
    <property type="molecule type" value="Genomic_DNA"/>
</dbReference>
<evidence type="ECO:0000313" key="3">
    <source>
        <dbReference type="Proteomes" id="UP000053676"/>
    </source>
</evidence>
<name>W2TC10_NECAM</name>
<reference evidence="3" key="1">
    <citation type="journal article" date="2014" name="Nat. Genet.">
        <title>Genome of the human hookworm Necator americanus.</title>
        <authorList>
            <person name="Tang Y.T."/>
            <person name="Gao X."/>
            <person name="Rosa B.A."/>
            <person name="Abubucker S."/>
            <person name="Hallsworth-Pepin K."/>
            <person name="Martin J."/>
            <person name="Tyagi R."/>
            <person name="Heizer E."/>
            <person name="Zhang X."/>
            <person name="Bhonagiri-Palsikar V."/>
            <person name="Minx P."/>
            <person name="Warren W.C."/>
            <person name="Wang Q."/>
            <person name="Zhan B."/>
            <person name="Hotez P.J."/>
            <person name="Sternberg P.W."/>
            <person name="Dougall A."/>
            <person name="Gaze S.T."/>
            <person name="Mulvenna J."/>
            <person name="Sotillo J."/>
            <person name="Ranganathan S."/>
            <person name="Rabelo E.M."/>
            <person name="Wilson R.K."/>
            <person name="Felgner P.L."/>
            <person name="Bethony J."/>
            <person name="Hawdon J.M."/>
            <person name="Gasser R.B."/>
            <person name="Loukas A."/>
            <person name="Mitreva M."/>
        </authorList>
    </citation>
    <scope>NUCLEOTIDE SEQUENCE [LARGE SCALE GENOMIC DNA]</scope>
</reference>
<accession>W2TC10</accession>
<dbReference type="AlphaFoldDB" id="W2TC10"/>
<keyword evidence="3" id="KW-1185">Reference proteome</keyword>
<evidence type="ECO:0000256" key="1">
    <source>
        <dbReference type="SAM" id="MobiDB-lite"/>
    </source>
</evidence>
<evidence type="ECO:0000313" key="2">
    <source>
        <dbReference type="EMBL" id="ETN78726.1"/>
    </source>
</evidence>
<protein>
    <submittedName>
        <fullName evidence="2">Uncharacterized protein</fullName>
    </submittedName>
</protein>
<feature type="compositionally biased region" description="Basic and acidic residues" evidence="1">
    <location>
        <begin position="133"/>
        <end position="151"/>
    </location>
</feature>